<organism evidence="1 2">
    <name type="scientific">Paraburkholderia silvatlantica</name>
    <dbReference type="NCBI Taxonomy" id="321895"/>
    <lineage>
        <taxon>Bacteria</taxon>
        <taxon>Pseudomonadati</taxon>
        <taxon>Pseudomonadota</taxon>
        <taxon>Betaproteobacteria</taxon>
        <taxon>Burkholderiales</taxon>
        <taxon>Burkholderiaceae</taxon>
        <taxon>Paraburkholderia</taxon>
    </lineage>
</organism>
<evidence type="ECO:0000313" key="1">
    <source>
        <dbReference type="EMBL" id="PYE13380.1"/>
    </source>
</evidence>
<reference evidence="1 2" key="1">
    <citation type="submission" date="2018-06" db="EMBL/GenBank/DDBJ databases">
        <title>Genomic Encyclopedia of Type Strains, Phase IV (KMG-V): Genome sequencing to study the core and pangenomes of soil and plant-associated prokaryotes.</title>
        <authorList>
            <person name="Whitman W."/>
        </authorList>
    </citation>
    <scope>NUCLEOTIDE SEQUENCE [LARGE SCALE GENOMIC DNA]</scope>
    <source>
        <strain evidence="1 2">SRCL-318</strain>
    </source>
</reference>
<accession>A0A2V4U0U6</accession>
<dbReference type="Proteomes" id="UP000247772">
    <property type="component" value="Unassembled WGS sequence"/>
</dbReference>
<sequence>MTAIAARLIDRYRLAVSLLSDQGAPAEAPLPRYAQQTKNGLAEPEQQVPEITLEAVADALVDFVLLLQSQRSFAVALVDARSGSDDHRKRFRKAMRGGVADILSRPIAHLEPARAKIMAIVLIHMLKGVAMPTSRRRGPR</sequence>
<comment type="caution">
    <text evidence="1">The sequence shown here is derived from an EMBL/GenBank/DDBJ whole genome shotgun (WGS) entry which is preliminary data.</text>
</comment>
<protein>
    <submittedName>
        <fullName evidence="1">Uncharacterized protein</fullName>
    </submittedName>
</protein>
<dbReference type="AlphaFoldDB" id="A0A2V4U0U6"/>
<name>A0A2V4U0U6_9BURK</name>
<evidence type="ECO:0000313" key="2">
    <source>
        <dbReference type="Proteomes" id="UP000247772"/>
    </source>
</evidence>
<dbReference type="OrthoDB" id="9816320at2"/>
<proteinExistence type="predicted"/>
<gene>
    <name evidence="1" type="ORF">C7410_14735</name>
</gene>
<dbReference type="RefSeq" id="WP_110857747.1">
    <property type="nucleotide sequence ID" value="NZ_QJSQ01000047.1"/>
</dbReference>
<dbReference type="EMBL" id="QJSQ01000047">
    <property type="protein sequence ID" value="PYE13380.1"/>
    <property type="molecule type" value="Genomic_DNA"/>
</dbReference>